<keyword evidence="1" id="KW-0695">RNA-directed DNA polymerase</keyword>
<organism evidence="1">
    <name type="scientific">Tanacetum cinerariifolium</name>
    <name type="common">Dalmatian daisy</name>
    <name type="synonym">Chrysanthemum cinerariifolium</name>
    <dbReference type="NCBI Taxonomy" id="118510"/>
    <lineage>
        <taxon>Eukaryota</taxon>
        <taxon>Viridiplantae</taxon>
        <taxon>Streptophyta</taxon>
        <taxon>Embryophyta</taxon>
        <taxon>Tracheophyta</taxon>
        <taxon>Spermatophyta</taxon>
        <taxon>Magnoliopsida</taxon>
        <taxon>eudicotyledons</taxon>
        <taxon>Gunneridae</taxon>
        <taxon>Pentapetalae</taxon>
        <taxon>asterids</taxon>
        <taxon>campanulids</taxon>
        <taxon>Asterales</taxon>
        <taxon>Asteraceae</taxon>
        <taxon>Asteroideae</taxon>
        <taxon>Anthemideae</taxon>
        <taxon>Anthemidinae</taxon>
        <taxon>Tanacetum</taxon>
    </lineage>
</organism>
<evidence type="ECO:0000313" key="1">
    <source>
        <dbReference type="EMBL" id="GFA18716.1"/>
    </source>
</evidence>
<dbReference type="GO" id="GO:0003964">
    <property type="term" value="F:RNA-directed DNA polymerase activity"/>
    <property type="evidence" value="ECO:0007669"/>
    <property type="project" value="UniProtKB-KW"/>
</dbReference>
<accession>A0A699J7U0</accession>
<sequence length="230" mass="26263">MIILPRLQKMNSNSGLNVSLLQFAEDALFFGEWSRLNASNLINILRCFEMGSGLKVNMDKSRLGVPDSDVSSIASSFGCAHGILPFIYLGLRVGRRMRFSEGWQGNINRFRDRLSLWKAKTLSVLDSIRRRFFWGHKENERGMNWVKWKAILLDPIHGGHRVGCLESNNLSLLGKWKFNEKMLYGEPVIKDFYGDNGRDKCSWSYGCFKVNVLTKAIKFNLHGVHSLVSS</sequence>
<comment type="caution">
    <text evidence="1">The sequence shown here is derived from an EMBL/GenBank/DDBJ whole genome shotgun (WGS) entry which is preliminary data.</text>
</comment>
<name>A0A699J7U0_TANCI</name>
<reference evidence="1" key="1">
    <citation type="journal article" date="2019" name="Sci. Rep.">
        <title>Draft genome of Tanacetum cinerariifolium, the natural source of mosquito coil.</title>
        <authorList>
            <person name="Yamashiro T."/>
            <person name="Shiraishi A."/>
            <person name="Satake H."/>
            <person name="Nakayama K."/>
        </authorList>
    </citation>
    <scope>NUCLEOTIDE SEQUENCE</scope>
</reference>
<proteinExistence type="predicted"/>
<dbReference type="PANTHER" id="PTHR33116">
    <property type="entry name" value="REVERSE TRANSCRIPTASE ZINC-BINDING DOMAIN-CONTAINING PROTEIN-RELATED-RELATED"/>
    <property type="match status" value="1"/>
</dbReference>
<dbReference type="AlphaFoldDB" id="A0A699J7U0"/>
<gene>
    <name evidence="1" type="ORF">Tci_590688</name>
</gene>
<protein>
    <submittedName>
        <fullName evidence="1">Putative RNA-directed DNA polymerase, eukaryota, reverse transcriptase zinc-binding domain protein</fullName>
    </submittedName>
</protein>
<dbReference type="PANTHER" id="PTHR33116:SF78">
    <property type="entry name" value="OS12G0587133 PROTEIN"/>
    <property type="match status" value="1"/>
</dbReference>
<keyword evidence="1" id="KW-0808">Transferase</keyword>
<dbReference type="EMBL" id="BKCJ010382487">
    <property type="protein sequence ID" value="GFA18716.1"/>
    <property type="molecule type" value="Genomic_DNA"/>
</dbReference>
<keyword evidence="1" id="KW-0548">Nucleotidyltransferase</keyword>